<evidence type="ECO:0000313" key="1">
    <source>
        <dbReference type="EMBL" id="CAG8833493.1"/>
    </source>
</evidence>
<dbReference type="OrthoDB" id="10480327at2759"/>
<sequence>MNKISPAKINEIVTQAINHWTSTFGTKNRSTYDATIGLLYYINMINDFNTIAYFSDGKIDNMRNQAFNKVKSILTNAYNKGFDYWAEGFIHQVAHR</sequence>
<protein>
    <submittedName>
        <fullName evidence="1">20504_t:CDS:1</fullName>
    </submittedName>
</protein>
<accession>A0A9N9PL23</accession>
<evidence type="ECO:0000313" key="2">
    <source>
        <dbReference type="Proteomes" id="UP000789759"/>
    </source>
</evidence>
<dbReference type="AlphaFoldDB" id="A0A9N9PL23"/>
<name>A0A9N9PL23_9GLOM</name>
<dbReference type="Proteomes" id="UP000789759">
    <property type="component" value="Unassembled WGS sequence"/>
</dbReference>
<proteinExistence type="predicted"/>
<comment type="caution">
    <text evidence="1">The sequence shown here is derived from an EMBL/GenBank/DDBJ whole genome shotgun (WGS) entry which is preliminary data.</text>
</comment>
<reference evidence="1" key="1">
    <citation type="submission" date="2021-06" db="EMBL/GenBank/DDBJ databases">
        <authorList>
            <person name="Kallberg Y."/>
            <person name="Tangrot J."/>
            <person name="Rosling A."/>
        </authorList>
    </citation>
    <scope>NUCLEOTIDE SEQUENCE</scope>
    <source>
        <strain evidence="1">FL966</strain>
    </source>
</reference>
<feature type="non-terminal residue" evidence="1">
    <location>
        <position position="96"/>
    </location>
</feature>
<dbReference type="EMBL" id="CAJVQA010071055">
    <property type="protein sequence ID" value="CAG8833493.1"/>
    <property type="molecule type" value="Genomic_DNA"/>
</dbReference>
<gene>
    <name evidence="1" type="ORF">CPELLU_LOCUS20983</name>
</gene>
<organism evidence="1 2">
    <name type="scientific">Cetraspora pellucida</name>
    <dbReference type="NCBI Taxonomy" id="1433469"/>
    <lineage>
        <taxon>Eukaryota</taxon>
        <taxon>Fungi</taxon>
        <taxon>Fungi incertae sedis</taxon>
        <taxon>Mucoromycota</taxon>
        <taxon>Glomeromycotina</taxon>
        <taxon>Glomeromycetes</taxon>
        <taxon>Diversisporales</taxon>
        <taxon>Gigasporaceae</taxon>
        <taxon>Cetraspora</taxon>
    </lineage>
</organism>
<keyword evidence="2" id="KW-1185">Reference proteome</keyword>